<dbReference type="EMBL" id="JAHHZF010000011">
    <property type="protein sequence ID" value="MBT9291947.1"/>
    <property type="molecule type" value="Genomic_DNA"/>
</dbReference>
<evidence type="ECO:0000313" key="2">
    <source>
        <dbReference type="Proteomes" id="UP000766595"/>
    </source>
</evidence>
<comment type="caution">
    <text evidence="1">The sequence shown here is derived from an EMBL/GenBank/DDBJ whole genome shotgun (WGS) entry which is preliminary data.</text>
</comment>
<dbReference type="CDD" id="cd16413">
    <property type="entry name" value="DGQHR_domain"/>
    <property type="match status" value="1"/>
</dbReference>
<dbReference type="InterPro" id="IPR017642">
    <property type="entry name" value="DNA_S_mod_DndB"/>
</dbReference>
<dbReference type="AlphaFoldDB" id="A0A947GEH2"/>
<name>A0A947GEH2_9HYPH</name>
<proteinExistence type="predicted"/>
<dbReference type="NCBIfam" id="TIGR03187">
    <property type="entry name" value="DGQHR"/>
    <property type="match status" value="1"/>
</dbReference>
<accession>A0A947GEH2</accession>
<keyword evidence="2" id="KW-1185">Reference proteome</keyword>
<dbReference type="InterPro" id="IPR017601">
    <property type="entry name" value="DGQHR-contain_dom"/>
</dbReference>
<organism evidence="1 2">
    <name type="scientific">Prosthecodimorpha staleyi</name>
    <dbReference type="NCBI Taxonomy" id="2840188"/>
    <lineage>
        <taxon>Bacteria</taxon>
        <taxon>Pseudomonadati</taxon>
        <taxon>Pseudomonadota</taxon>
        <taxon>Alphaproteobacteria</taxon>
        <taxon>Hyphomicrobiales</taxon>
        <taxon>Ancalomicrobiaceae</taxon>
        <taxon>Prosthecodimorpha</taxon>
    </lineage>
</organism>
<gene>
    <name evidence="1" type="ORF">KL771_20955</name>
</gene>
<reference evidence="1 2" key="1">
    <citation type="submission" date="2021-06" db="EMBL/GenBank/DDBJ databases">
        <authorList>
            <person name="Grouzdev D.S."/>
            <person name="Koziaeva V."/>
        </authorList>
    </citation>
    <scope>NUCLEOTIDE SEQUENCE [LARGE SCALE GENOMIC DNA]</scope>
    <source>
        <strain evidence="1 2">22</strain>
    </source>
</reference>
<dbReference type="Proteomes" id="UP000766595">
    <property type="component" value="Unassembled WGS sequence"/>
</dbReference>
<dbReference type="RefSeq" id="WP_261970469.1">
    <property type="nucleotide sequence ID" value="NZ_JAHHZF010000011.1"/>
</dbReference>
<dbReference type="Pfam" id="PF14072">
    <property type="entry name" value="DndB"/>
    <property type="match status" value="1"/>
</dbReference>
<protein>
    <submittedName>
        <fullName evidence="1">DGQHR domain-containing protein</fullName>
    </submittedName>
</protein>
<evidence type="ECO:0000313" key="1">
    <source>
        <dbReference type="EMBL" id="MBT9291947.1"/>
    </source>
</evidence>
<sequence>MLDLREPHRSIRLKALKVCQPIGDFYLAVIGSSALYEIAKFDVRRLTQRQGIDDFLGIQREVSSSRLKELKTYISSPDATFPTSIVVSIDERCAKFVENELGCGELVLSNYIDPEDKDLDILYQDIAKIIDGQHRIKAFEDGHNPNFILSISVFIGADIATQAEIFSTVNLAQTKVNRSLVYDLFSLAKTRSPEKTAHEITVLLDSDEGSPFFRRIKRLGVATEGRYGEVLSQATVVRGILMLITRDAYTDRLTGKRERIWASDRNEDSKYIFRQFFIEGNDDIIYINMINYFNAVRELWPLSWSGEGRGNILPRTNGYIALMRFLRIVYSNAEKSEGVVSTQKFTEALRRTHLSDGDFVATRFVPGTGGETALFRALKEGVS</sequence>